<protein>
    <submittedName>
        <fullName evidence="1">Uncharacterized protein</fullName>
    </submittedName>
</protein>
<accession>A0ACD1FD80</accession>
<dbReference type="EMBL" id="CP081673">
    <property type="protein sequence ID" value="QZH65024.1"/>
    <property type="molecule type" value="Genomic_DNA"/>
</dbReference>
<name>A0ACD1FD80_MYCFR</name>
<evidence type="ECO:0000313" key="2">
    <source>
        <dbReference type="Proteomes" id="UP000825598"/>
    </source>
</evidence>
<organism evidence="1 2">
    <name type="scientific">Mycolicibacterium farcinogenes</name>
    <name type="common">Mycobacterium farcinogenes</name>
    <dbReference type="NCBI Taxonomy" id="1802"/>
    <lineage>
        <taxon>Bacteria</taxon>
        <taxon>Bacillati</taxon>
        <taxon>Actinomycetota</taxon>
        <taxon>Actinomycetes</taxon>
        <taxon>Mycobacteriales</taxon>
        <taxon>Mycobacteriaceae</taxon>
        <taxon>Mycolicibacterium</taxon>
    </lineage>
</organism>
<gene>
    <name evidence="1" type="ORF">K6L26_23935</name>
</gene>
<keyword evidence="2" id="KW-1185">Reference proteome</keyword>
<proteinExistence type="predicted"/>
<sequence length="208" mass="22976">MDLVQWLPLVGGLGVGSVIGNYIGAGRARREVRGAVLKAIEATEMARWAPTSYREFRTAYREVETSALIARIPRTAVHHYLVLAEAGRQLSDESYEELNGDEDFGAGAINGHLSDVVSDAAGLITRLAWRPWWTRMLLRKDLKGLRDRTLEISDDFADVKRKVAVGQRNHGVLPGPLGEIPGIKVEPPSFPESHLNEFPSKLPTTQPD</sequence>
<dbReference type="Proteomes" id="UP000825598">
    <property type="component" value="Chromosome"/>
</dbReference>
<evidence type="ECO:0000313" key="1">
    <source>
        <dbReference type="EMBL" id="QZH65024.1"/>
    </source>
</evidence>
<reference evidence="1" key="1">
    <citation type="submission" date="2021-07" db="EMBL/GenBank/DDBJ databases">
        <title>Complete Genome Sequences of Mycobacterium farcinogenes Isolated from Clinical Specimens from Patients in Thailand.</title>
        <authorList>
            <person name="Sodsai P."/>
        </authorList>
    </citation>
    <scope>NUCLEOTIDE SEQUENCE</scope>
    <source>
        <strain evidence="1">BKK/CU-MFGFA-001</strain>
    </source>
</reference>